<dbReference type="InterPro" id="IPR003172">
    <property type="entry name" value="ML_dom"/>
</dbReference>
<dbReference type="AlphaFoldDB" id="A0A1X7U4R5"/>
<dbReference type="OrthoDB" id="6409159at2759"/>
<dbReference type="EnsemblMetazoa" id="Aqu2.1.22648_001">
    <property type="protein sequence ID" value="Aqu2.1.22648_001"/>
    <property type="gene ID" value="Aqu2.1.22648"/>
</dbReference>
<accession>A0A1X7U4R5</accession>
<dbReference type="Pfam" id="PF02221">
    <property type="entry name" value="E1_DerP2_DerF2"/>
    <property type="match status" value="1"/>
</dbReference>
<evidence type="ECO:0000259" key="1">
    <source>
        <dbReference type="Pfam" id="PF02221"/>
    </source>
</evidence>
<reference evidence="2" key="1">
    <citation type="submission" date="2017-05" db="UniProtKB">
        <authorList>
            <consortium name="EnsemblMetazoa"/>
        </authorList>
    </citation>
    <scope>IDENTIFICATION</scope>
</reference>
<sequence>MKPGHKVYFKGIITLKKEFKWGIMNAKITHQFKNYVNLTFEDSNYNLCDISVSVTGKYCPLKPGLYHGIYKDTIPSVLWPVTITNDFVTITNVSSNIFGQTIKPGHKYYFKGIANIKKELKWGIMHSTITHQFKNYVNLTFEDSKYNLCDISVFVTGKYCPLKPGIYHGIYKDIIPSFLWPGKYIFKIIGYNGDNVELFCAMTEVNVEK</sequence>
<name>A0A1X7U4R5_AMPQE</name>
<feature type="domain" description="MD-2-related lipid-recognition" evidence="1">
    <location>
        <begin position="102"/>
        <end position="206"/>
    </location>
</feature>
<dbReference type="InParanoid" id="A0A1X7U4R5"/>
<proteinExistence type="predicted"/>
<organism evidence="2">
    <name type="scientific">Amphimedon queenslandica</name>
    <name type="common">Sponge</name>
    <dbReference type="NCBI Taxonomy" id="400682"/>
    <lineage>
        <taxon>Eukaryota</taxon>
        <taxon>Metazoa</taxon>
        <taxon>Porifera</taxon>
        <taxon>Demospongiae</taxon>
        <taxon>Heteroscleromorpha</taxon>
        <taxon>Haplosclerida</taxon>
        <taxon>Niphatidae</taxon>
        <taxon>Amphimedon</taxon>
    </lineage>
</organism>
<evidence type="ECO:0000313" key="2">
    <source>
        <dbReference type="EnsemblMetazoa" id="Aqu2.1.22648_001"/>
    </source>
</evidence>
<protein>
    <recommendedName>
        <fullName evidence="1">MD-2-related lipid-recognition domain-containing protein</fullName>
    </recommendedName>
</protein>